<dbReference type="EMBL" id="CATNWA010002071">
    <property type="protein sequence ID" value="CAI9541921.1"/>
    <property type="molecule type" value="Genomic_DNA"/>
</dbReference>
<evidence type="ECO:0000256" key="8">
    <source>
        <dbReference type="ARBA" id="ARBA00023170"/>
    </source>
</evidence>
<keyword evidence="2" id="KW-1003">Cell membrane</keyword>
<dbReference type="Gene3D" id="1.20.1070.10">
    <property type="entry name" value="Rhodopsin 7-helix transmembrane proteins"/>
    <property type="match status" value="1"/>
</dbReference>
<keyword evidence="8" id="KW-0675">Receptor</keyword>
<keyword evidence="3 10" id="KW-0812">Transmembrane</keyword>
<name>A0ABN9B0V2_9NEOB</name>
<keyword evidence="9" id="KW-0807">Transducer</keyword>
<dbReference type="SUPFAM" id="SSF81321">
    <property type="entry name" value="Family A G protein-coupled receptor-like"/>
    <property type="match status" value="1"/>
</dbReference>
<dbReference type="InterPro" id="IPR000725">
    <property type="entry name" value="Olfact_rcpt"/>
</dbReference>
<comment type="subcellular location">
    <subcellularLocation>
        <location evidence="1">Cell membrane</location>
        <topology evidence="1">Multi-pass membrane protein</topology>
    </subcellularLocation>
</comment>
<dbReference type="Pfam" id="PF13853">
    <property type="entry name" value="7tm_4"/>
    <property type="match status" value="1"/>
</dbReference>
<evidence type="ECO:0000256" key="4">
    <source>
        <dbReference type="ARBA" id="ARBA00022725"/>
    </source>
</evidence>
<feature type="transmembrane region" description="Helical" evidence="10">
    <location>
        <begin position="26"/>
        <end position="49"/>
    </location>
</feature>
<reference evidence="11" key="1">
    <citation type="submission" date="2023-05" db="EMBL/GenBank/DDBJ databases">
        <authorList>
            <person name="Stuckert A."/>
        </authorList>
    </citation>
    <scope>NUCLEOTIDE SEQUENCE</scope>
</reference>
<organism evidence="11 12">
    <name type="scientific">Staurois parvus</name>
    <dbReference type="NCBI Taxonomy" id="386267"/>
    <lineage>
        <taxon>Eukaryota</taxon>
        <taxon>Metazoa</taxon>
        <taxon>Chordata</taxon>
        <taxon>Craniata</taxon>
        <taxon>Vertebrata</taxon>
        <taxon>Euteleostomi</taxon>
        <taxon>Amphibia</taxon>
        <taxon>Batrachia</taxon>
        <taxon>Anura</taxon>
        <taxon>Neobatrachia</taxon>
        <taxon>Ranoidea</taxon>
        <taxon>Ranidae</taxon>
        <taxon>Staurois</taxon>
    </lineage>
</organism>
<accession>A0ABN9B0V2</accession>
<evidence type="ECO:0000256" key="2">
    <source>
        <dbReference type="ARBA" id="ARBA00022475"/>
    </source>
</evidence>
<keyword evidence="4" id="KW-0552">Olfaction</keyword>
<keyword evidence="5 10" id="KW-1133">Transmembrane helix</keyword>
<evidence type="ECO:0000256" key="5">
    <source>
        <dbReference type="ARBA" id="ARBA00022989"/>
    </source>
</evidence>
<evidence type="ECO:0000313" key="11">
    <source>
        <dbReference type="EMBL" id="CAI9541921.1"/>
    </source>
</evidence>
<sequence length="86" mass="9541">MYIISIAGNSAVITLVKVGTSLHCPMYFFISAFAALEISFVSVTIPKLLTNLIAADRRISFTNCFVQLCLQCTWYNRVLHACSYGV</sequence>
<proteinExistence type="predicted"/>
<keyword evidence="12" id="KW-1185">Reference proteome</keyword>
<evidence type="ECO:0000256" key="7">
    <source>
        <dbReference type="ARBA" id="ARBA00023136"/>
    </source>
</evidence>
<gene>
    <name evidence="11" type="ORF">SPARVUS_LOCUS2005818</name>
</gene>
<keyword evidence="6" id="KW-0297">G-protein coupled receptor</keyword>
<evidence type="ECO:0000256" key="6">
    <source>
        <dbReference type="ARBA" id="ARBA00023040"/>
    </source>
</evidence>
<keyword evidence="4" id="KW-0716">Sensory transduction</keyword>
<protein>
    <recommendedName>
        <fullName evidence="13">G-protein coupled receptors family 1 profile domain-containing protein</fullName>
    </recommendedName>
</protein>
<evidence type="ECO:0000256" key="9">
    <source>
        <dbReference type="ARBA" id="ARBA00023224"/>
    </source>
</evidence>
<dbReference type="InterPro" id="IPR047132">
    <property type="entry name" value="Olfact_rcpt_6C-like"/>
</dbReference>
<keyword evidence="7 10" id="KW-0472">Membrane</keyword>
<evidence type="ECO:0000256" key="3">
    <source>
        <dbReference type="ARBA" id="ARBA00022692"/>
    </source>
</evidence>
<evidence type="ECO:0008006" key="13">
    <source>
        <dbReference type="Google" id="ProtNLM"/>
    </source>
</evidence>
<dbReference type="PANTHER" id="PTHR26454:SF18">
    <property type="entry name" value="OLFACTORY RECEPTOR 6C76"/>
    <property type="match status" value="1"/>
</dbReference>
<dbReference type="Proteomes" id="UP001162483">
    <property type="component" value="Unassembled WGS sequence"/>
</dbReference>
<evidence type="ECO:0000256" key="10">
    <source>
        <dbReference type="SAM" id="Phobius"/>
    </source>
</evidence>
<evidence type="ECO:0000256" key="1">
    <source>
        <dbReference type="ARBA" id="ARBA00004651"/>
    </source>
</evidence>
<evidence type="ECO:0000313" key="12">
    <source>
        <dbReference type="Proteomes" id="UP001162483"/>
    </source>
</evidence>
<dbReference type="PANTHER" id="PTHR26454">
    <property type="entry name" value="OLFACTORY RECEPTOR"/>
    <property type="match status" value="1"/>
</dbReference>
<comment type="caution">
    <text evidence="11">The sequence shown here is derived from an EMBL/GenBank/DDBJ whole genome shotgun (WGS) entry which is preliminary data.</text>
</comment>